<organism evidence="1 2">
    <name type="scientific">Hominisplanchenecus murintestinalis</name>
    <dbReference type="NCBI Taxonomy" id="2941517"/>
    <lineage>
        <taxon>Bacteria</taxon>
        <taxon>Bacillati</taxon>
        <taxon>Bacillota</taxon>
        <taxon>Clostridia</taxon>
        <taxon>Lachnospirales</taxon>
        <taxon>Lachnospiraceae</taxon>
        <taxon>Hominisplanchenecus</taxon>
    </lineage>
</organism>
<keyword evidence="1" id="KW-0645">Protease</keyword>
<reference evidence="1" key="1">
    <citation type="submission" date="2019-04" db="EMBL/GenBank/DDBJ databases">
        <title>Microbes associate with the intestines of laboratory mice.</title>
        <authorList>
            <person name="Navarre W."/>
            <person name="Wong E."/>
            <person name="Huang K."/>
            <person name="Tropini C."/>
            <person name="Ng K."/>
            <person name="Yu B."/>
        </authorList>
    </citation>
    <scope>NUCLEOTIDE SEQUENCE</scope>
    <source>
        <strain evidence="1">NM72_1-8</strain>
    </source>
</reference>
<gene>
    <name evidence="1" type="ORF">E5357_08070</name>
</gene>
<sequence length="421" mass="46111">MSEKGQREFDFMSEQLKKKPFYKMRWFRKGIGACALAILFGAAAGITFSVVQPWAKKQFGEPEDPAQVIVVREETEMEETEAPQTETAETEAPHTVIERKDLEISDYKMLYRKMAQVAESVYPSVVTVTCETSNVDWFNEVIENRIQTAGLIIAQSQQEYFILTGSHAAVEAERIIVTFSDGTVADASLQKRDAATGLLVLCVRKSSLPADMDGIAPAELGVSGNMKQGEPVIALGTPVANNSSMSFGMITSMVEMPVVDAQYRVLNTDILGSQQGSGILIDLDGKIMGIIAQSFSSDSGQITLTALAVPDIQELVMDLANGRERPTVGIVGKEIDATIAEEFHMPQGIYVRSVAEDSPAMHAGVYVADIITGIDGKEILTIEDYRQEIQKHSPEEMVKLEIKRTSVDGYVDMEVLVQLGR</sequence>
<evidence type="ECO:0000313" key="1">
    <source>
        <dbReference type="EMBL" id="TGX98616.1"/>
    </source>
</evidence>
<dbReference type="EMBL" id="SRZB01000015">
    <property type="protein sequence ID" value="TGX98616.1"/>
    <property type="molecule type" value="Genomic_DNA"/>
</dbReference>
<dbReference type="Proteomes" id="UP000307720">
    <property type="component" value="Unassembled WGS sequence"/>
</dbReference>
<proteinExistence type="predicted"/>
<name>A0AC61QZJ9_9FIRM</name>
<comment type="caution">
    <text evidence="1">The sequence shown here is derived from an EMBL/GenBank/DDBJ whole genome shotgun (WGS) entry which is preliminary data.</text>
</comment>
<protein>
    <submittedName>
        <fullName evidence="1">Serine protease</fullName>
    </submittedName>
</protein>
<accession>A0AC61QZJ9</accession>
<keyword evidence="1" id="KW-0378">Hydrolase</keyword>
<evidence type="ECO:0000313" key="2">
    <source>
        <dbReference type="Proteomes" id="UP000307720"/>
    </source>
</evidence>
<keyword evidence="2" id="KW-1185">Reference proteome</keyword>